<dbReference type="Pfam" id="PF12728">
    <property type="entry name" value="HTH_17"/>
    <property type="match status" value="1"/>
</dbReference>
<dbReference type="Proteomes" id="UP000440004">
    <property type="component" value="Unassembled WGS sequence"/>
</dbReference>
<dbReference type="EMBL" id="WHNX01000015">
    <property type="protein sequence ID" value="MPW26230.1"/>
    <property type="molecule type" value="Genomic_DNA"/>
</dbReference>
<dbReference type="InterPro" id="IPR041657">
    <property type="entry name" value="HTH_17"/>
</dbReference>
<feature type="domain" description="Helix-turn-helix" evidence="1">
    <location>
        <begin position="4"/>
        <end position="53"/>
    </location>
</feature>
<proteinExistence type="predicted"/>
<gene>
    <name evidence="2" type="ORF">GC105_10565</name>
</gene>
<evidence type="ECO:0000313" key="3">
    <source>
        <dbReference type="Proteomes" id="UP000440004"/>
    </source>
</evidence>
<dbReference type="Gene3D" id="3.90.105.50">
    <property type="match status" value="1"/>
</dbReference>
<organism evidence="2 3">
    <name type="scientific">Alkalibaculum sporogenes</name>
    <dbReference type="NCBI Taxonomy" id="2655001"/>
    <lineage>
        <taxon>Bacteria</taxon>
        <taxon>Bacillati</taxon>
        <taxon>Bacillota</taxon>
        <taxon>Clostridia</taxon>
        <taxon>Eubacteriales</taxon>
        <taxon>Eubacteriaceae</taxon>
        <taxon>Alkalibaculum</taxon>
    </lineage>
</organism>
<keyword evidence="3" id="KW-1185">Reference proteome</keyword>
<reference evidence="2 3" key="1">
    <citation type="submission" date="2019-10" db="EMBL/GenBank/DDBJ databases">
        <title>Alkalibaculum tamaniensis sp.nov., a new alkaliphilic acetogen, isolated on methoxylated aromatics from a mud volcano.</title>
        <authorList>
            <person name="Khomyakova M.A."/>
            <person name="Merkel A.Y."/>
            <person name="Bonch-Osmolovskaya E.A."/>
            <person name="Slobodkin A.I."/>
        </authorList>
    </citation>
    <scope>NUCLEOTIDE SEQUENCE [LARGE SCALE GENOMIC DNA]</scope>
    <source>
        <strain evidence="2 3">M08DMB</strain>
    </source>
</reference>
<evidence type="ECO:0000313" key="2">
    <source>
        <dbReference type="EMBL" id="MPW26230.1"/>
    </source>
</evidence>
<evidence type="ECO:0000259" key="1">
    <source>
        <dbReference type="Pfam" id="PF12728"/>
    </source>
</evidence>
<accession>A0A6A7K9T5</accession>
<protein>
    <submittedName>
        <fullName evidence="2">Helix-turn-helix domain-containing protein</fullName>
    </submittedName>
</protein>
<sequence length="61" mass="6973">MKQLLSVSETAKVFGISRNRLYELVHSDPTLPALQIGVYKKINTVLFAEWLNQATREGRKL</sequence>
<dbReference type="RefSeq" id="WP_152804536.1">
    <property type="nucleotide sequence ID" value="NZ_WHNX01000015.1"/>
</dbReference>
<name>A0A6A7K9T5_9FIRM</name>
<dbReference type="InterPro" id="IPR038148">
    <property type="entry name" value="Tn1545/Tn916_Xis"/>
</dbReference>
<comment type="caution">
    <text evidence="2">The sequence shown here is derived from an EMBL/GenBank/DDBJ whole genome shotgun (WGS) entry which is preliminary data.</text>
</comment>
<dbReference type="AlphaFoldDB" id="A0A6A7K9T5"/>